<dbReference type="GO" id="GO:0042470">
    <property type="term" value="C:melanosome"/>
    <property type="evidence" value="ECO:0007669"/>
    <property type="project" value="UniProtKB-SubCell"/>
</dbReference>
<dbReference type="InterPro" id="IPR018247">
    <property type="entry name" value="EF_Hand_1_Ca_BS"/>
</dbReference>
<evidence type="ECO:0000256" key="3">
    <source>
        <dbReference type="ARBA" id="ARBA00004564"/>
    </source>
</evidence>
<evidence type="ECO:0000256" key="5">
    <source>
        <dbReference type="ARBA" id="ARBA00004613"/>
    </source>
</evidence>
<dbReference type="PANTHER" id="PTHR10827:SF76">
    <property type="entry name" value="CALUMENIN"/>
    <property type="match status" value="1"/>
</dbReference>
<dbReference type="GO" id="GO:0005789">
    <property type="term" value="C:endoplasmic reticulum membrane"/>
    <property type="evidence" value="ECO:0007669"/>
    <property type="project" value="UniProtKB-SubCell"/>
</dbReference>
<evidence type="ECO:0000313" key="22">
    <source>
        <dbReference type="Proteomes" id="UP001356427"/>
    </source>
</evidence>
<dbReference type="GO" id="GO:0005576">
    <property type="term" value="C:extracellular region"/>
    <property type="evidence" value="ECO:0007669"/>
    <property type="project" value="UniProtKB-SubCell"/>
</dbReference>
<dbReference type="GO" id="GO:0033018">
    <property type="term" value="C:sarcoplasmic reticulum lumen"/>
    <property type="evidence" value="ECO:0007669"/>
    <property type="project" value="UniProtKB-SubCell"/>
</dbReference>
<dbReference type="FunFam" id="1.10.238.10:FF:000110">
    <property type="entry name" value="calumenin isoform X2"/>
    <property type="match status" value="1"/>
</dbReference>
<dbReference type="GO" id="GO:0005794">
    <property type="term" value="C:Golgi apparatus"/>
    <property type="evidence" value="ECO:0007669"/>
    <property type="project" value="UniProtKB-SubCell"/>
</dbReference>
<evidence type="ECO:0000256" key="16">
    <source>
        <dbReference type="ARBA" id="ARBA00023180"/>
    </source>
</evidence>
<evidence type="ECO:0000256" key="15">
    <source>
        <dbReference type="ARBA" id="ARBA00023136"/>
    </source>
</evidence>
<comment type="similarity">
    <text evidence="6">Belongs to the CREC family.</text>
</comment>
<evidence type="ECO:0000256" key="11">
    <source>
        <dbReference type="ARBA" id="ARBA00022824"/>
    </source>
</evidence>
<evidence type="ECO:0000256" key="9">
    <source>
        <dbReference type="ARBA" id="ARBA00022729"/>
    </source>
</evidence>
<keyword evidence="7" id="KW-0964">Secreted</keyword>
<protein>
    <recommendedName>
        <fullName evidence="20">EF-hand domain-containing protein</fullName>
    </recommendedName>
</protein>
<keyword evidence="10" id="KW-0677">Repeat</keyword>
<dbReference type="InterPro" id="IPR002048">
    <property type="entry name" value="EF_hand_dom"/>
</dbReference>
<dbReference type="AlphaFoldDB" id="A0AAN8LYS3"/>
<dbReference type="GO" id="GO:0005509">
    <property type="term" value="F:calcium ion binding"/>
    <property type="evidence" value="ECO:0007669"/>
    <property type="project" value="InterPro"/>
</dbReference>
<dbReference type="InterPro" id="IPR011992">
    <property type="entry name" value="EF-hand-dom_pair"/>
</dbReference>
<dbReference type="PANTHER" id="PTHR10827">
    <property type="entry name" value="RETICULOCALBIN"/>
    <property type="match status" value="1"/>
</dbReference>
<evidence type="ECO:0000256" key="4">
    <source>
        <dbReference type="ARBA" id="ARBA00004586"/>
    </source>
</evidence>
<keyword evidence="16" id="KW-0325">Glycoprotein</keyword>
<dbReference type="SUPFAM" id="SSF47473">
    <property type="entry name" value="EF-hand"/>
    <property type="match status" value="2"/>
</dbReference>
<dbReference type="Pfam" id="PF13499">
    <property type="entry name" value="EF-hand_7"/>
    <property type="match status" value="1"/>
</dbReference>
<sequence length="484" mass="56057">MVGVTDKLRHRKQLAKCFYDRTARDLPELEVGETIRMKPLPGDHTGLWRLGTCLQRVAPRSYLVDVGGSLYRRNRVDLRVAEQTNQNMPYTHLDELDHSPGLRVRGAELRHEPTEGEASTPPNSPARGPNPTPVRANTYSRVGRLCKPPDRLTLHTVHIVSGIISQLDRMEIRPLLMCFALCVVYATSKPTEKKERIHHDAPLSSREHDDAQGFDYDHDAFLGQKEAKSFDDLSPEESKRRLGVIVEKIDGDSDGFVTEVELKAWIKKAQKKYIYENVDRQWKDFDVNNDGMISWEEYRNVTYGTYLDDPEPDDGNNYQHMMARDERRFKMADQNGDQIANKEEFTAFLHPEEYDHMKDIVVLETMEDIDKNGDGFIDLNEYIGDMYNHEDEMEEPDWVATEREQFSEFRDKNKDGKMDREETMDWILPSDYDHAEAEAKHLVYESDSNKDGKLSKEEILNKYDLFVGSQATDFGEALVRHDEF</sequence>
<dbReference type="EMBL" id="JAGTTL010000012">
    <property type="protein sequence ID" value="KAK6315010.1"/>
    <property type="molecule type" value="Genomic_DNA"/>
</dbReference>
<feature type="domain" description="EF-hand" evidence="20">
    <location>
        <begin position="357"/>
        <end position="392"/>
    </location>
</feature>
<evidence type="ECO:0000256" key="8">
    <source>
        <dbReference type="ARBA" id="ARBA00022723"/>
    </source>
</evidence>
<evidence type="ECO:0000256" key="6">
    <source>
        <dbReference type="ARBA" id="ARBA00006431"/>
    </source>
</evidence>
<evidence type="ECO:0000256" key="17">
    <source>
        <dbReference type="ARBA" id="ARBA00043927"/>
    </source>
</evidence>
<comment type="function">
    <text evidence="17">Involved in regulation of vitamin K-dependent carboxylation of multiple N-terminal glutamate residues. Seems to inhibit gamma-carboxylase GGCX. Binds 7 calcium ions with a low affinity.</text>
</comment>
<evidence type="ECO:0000256" key="10">
    <source>
        <dbReference type="ARBA" id="ARBA00022737"/>
    </source>
</evidence>
<keyword evidence="11" id="KW-0256">Endoplasmic reticulum</keyword>
<dbReference type="Pfam" id="PF13202">
    <property type="entry name" value="EF-hand_5"/>
    <property type="match status" value="2"/>
</dbReference>
<evidence type="ECO:0000256" key="2">
    <source>
        <dbReference type="ARBA" id="ARBA00004555"/>
    </source>
</evidence>
<dbReference type="PROSITE" id="PS50222">
    <property type="entry name" value="EF_HAND_2"/>
    <property type="match status" value="5"/>
</dbReference>
<comment type="subunit">
    <text evidence="18">Interacts with GGCX.</text>
</comment>
<dbReference type="PROSITE" id="PS00018">
    <property type="entry name" value="EF_HAND_1"/>
    <property type="match status" value="4"/>
</dbReference>
<name>A0AAN8LYS3_9TELE</name>
<comment type="caution">
    <text evidence="21">The sequence shown here is derived from an EMBL/GenBank/DDBJ whole genome shotgun (WGS) entry which is preliminary data.</text>
</comment>
<keyword evidence="8" id="KW-0479">Metal-binding</keyword>
<dbReference type="Gene3D" id="1.10.238.10">
    <property type="entry name" value="EF-hand"/>
    <property type="match status" value="3"/>
</dbReference>
<evidence type="ECO:0000313" key="21">
    <source>
        <dbReference type="EMBL" id="KAK6315010.1"/>
    </source>
</evidence>
<evidence type="ECO:0000256" key="1">
    <source>
        <dbReference type="ARBA" id="ARBA00004223"/>
    </source>
</evidence>
<feature type="compositionally biased region" description="Pro residues" evidence="19">
    <location>
        <begin position="122"/>
        <end position="132"/>
    </location>
</feature>
<evidence type="ECO:0000256" key="7">
    <source>
        <dbReference type="ARBA" id="ARBA00022525"/>
    </source>
</evidence>
<dbReference type="FunFam" id="1.10.238.10:FF:000090">
    <property type="entry name" value="calumenin isoform X2"/>
    <property type="match status" value="1"/>
</dbReference>
<comment type="subcellular location">
    <subcellularLocation>
        <location evidence="4">Endoplasmic reticulum membrane</location>
    </subcellularLocation>
    <subcellularLocation>
        <location evidence="2">Golgi apparatus</location>
    </subcellularLocation>
    <subcellularLocation>
        <location evidence="1">Melanosome</location>
    </subcellularLocation>
    <subcellularLocation>
        <location evidence="3">Sarcoplasmic reticulum lumen</location>
    </subcellularLocation>
    <subcellularLocation>
        <location evidence="5">Secreted</location>
    </subcellularLocation>
</comment>
<evidence type="ECO:0000259" key="20">
    <source>
        <dbReference type="PROSITE" id="PS50222"/>
    </source>
</evidence>
<feature type="domain" description="EF-hand" evidence="20">
    <location>
        <begin position="434"/>
        <end position="469"/>
    </location>
</feature>
<keyword evidence="14" id="KW-0333">Golgi apparatus</keyword>
<reference evidence="21 22" key="1">
    <citation type="submission" date="2021-04" db="EMBL/GenBank/DDBJ databases">
        <authorList>
            <person name="De Guttry C."/>
            <person name="Zahm M."/>
            <person name="Klopp C."/>
            <person name="Cabau C."/>
            <person name="Louis A."/>
            <person name="Berthelot C."/>
            <person name="Parey E."/>
            <person name="Roest Crollius H."/>
            <person name="Montfort J."/>
            <person name="Robinson-Rechavi M."/>
            <person name="Bucao C."/>
            <person name="Bouchez O."/>
            <person name="Gislard M."/>
            <person name="Lluch J."/>
            <person name="Milhes M."/>
            <person name="Lampietro C."/>
            <person name="Lopez Roques C."/>
            <person name="Donnadieu C."/>
            <person name="Braasch I."/>
            <person name="Desvignes T."/>
            <person name="Postlethwait J."/>
            <person name="Bobe J."/>
            <person name="Wedekind C."/>
            <person name="Guiguen Y."/>
        </authorList>
    </citation>
    <scope>NUCLEOTIDE SEQUENCE [LARGE SCALE GENOMIC DNA]</scope>
    <source>
        <strain evidence="21">Cs_M1</strain>
        <tissue evidence="21">Blood</tissue>
    </source>
</reference>
<evidence type="ECO:0000256" key="18">
    <source>
        <dbReference type="ARBA" id="ARBA00063649"/>
    </source>
</evidence>
<feature type="domain" description="EF-hand" evidence="20">
    <location>
        <begin position="273"/>
        <end position="308"/>
    </location>
</feature>
<dbReference type="SMART" id="SM00054">
    <property type="entry name" value="EFh"/>
    <property type="match status" value="5"/>
</dbReference>
<accession>A0AAN8LYS3</accession>
<feature type="domain" description="EF-hand" evidence="20">
    <location>
        <begin position="237"/>
        <end position="272"/>
    </location>
</feature>
<evidence type="ECO:0000256" key="19">
    <source>
        <dbReference type="SAM" id="MobiDB-lite"/>
    </source>
</evidence>
<dbReference type="Proteomes" id="UP001356427">
    <property type="component" value="Unassembled WGS sequence"/>
</dbReference>
<dbReference type="CDD" id="cd16228">
    <property type="entry name" value="EFh_CREC_Calumenin"/>
    <property type="match status" value="1"/>
</dbReference>
<gene>
    <name evidence="21" type="ORF">J4Q44_G00145390</name>
</gene>
<keyword evidence="22" id="KW-1185">Reference proteome</keyword>
<keyword evidence="9" id="KW-0732">Signal</keyword>
<dbReference type="FunFam" id="1.10.238.10:FF:000109">
    <property type="entry name" value="calumenin isoform X2"/>
    <property type="match status" value="1"/>
</dbReference>
<evidence type="ECO:0000256" key="13">
    <source>
        <dbReference type="ARBA" id="ARBA00022951"/>
    </source>
</evidence>
<feature type="region of interest" description="Disordered" evidence="19">
    <location>
        <begin position="110"/>
        <end position="137"/>
    </location>
</feature>
<organism evidence="21 22">
    <name type="scientific">Coregonus suidteri</name>
    <dbReference type="NCBI Taxonomy" id="861788"/>
    <lineage>
        <taxon>Eukaryota</taxon>
        <taxon>Metazoa</taxon>
        <taxon>Chordata</taxon>
        <taxon>Craniata</taxon>
        <taxon>Vertebrata</taxon>
        <taxon>Euteleostomi</taxon>
        <taxon>Actinopterygii</taxon>
        <taxon>Neopterygii</taxon>
        <taxon>Teleostei</taxon>
        <taxon>Protacanthopterygii</taxon>
        <taxon>Salmoniformes</taxon>
        <taxon>Salmonidae</taxon>
        <taxon>Coregoninae</taxon>
        <taxon>Coregonus</taxon>
    </lineage>
</organism>
<keyword evidence="15" id="KW-0472">Membrane</keyword>
<feature type="domain" description="EF-hand" evidence="20">
    <location>
        <begin position="320"/>
        <end position="355"/>
    </location>
</feature>
<keyword evidence="13" id="KW-0703">Sarcoplasmic reticulum</keyword>
<evidence type="ECO:0000256" key="12">
    <source>
        <dbReference type="ARBA" id="ARBA00022837"/>
    </source>
</evidence>
<evidence type="ECO:0000256" key="14">
    <source>
        <dbReference type="ARBA" id="ARBA00023034"/>
    </source>
</evidence>
<keyword evidence="12" id="KW-0106">Calcium</keyword>
<proteinExistence type="inferred from homology"/>